<dbReference type="SUPFAM" id="SSF47090">
    <property type="entry name" value="PGBD-like"/>
    <property type="match status" value="1"/>
</dbReference>
<gene>
    <name evidence="3" type="ORF">A3I39_00845</name>
</gene>
<dbReference type="InterPro" id="IPR002477">
    <property type="entry name" value="Peptidoglycan-bd-like"/>
</dbReference>
<sequence>MKGVLLALAIGVTALVPSVTMAADCTGVGSRAGDVFQNYELIDYALPAGATSGPKLLRIHFKTNPAYNTNYAIGYAGTNTVNDECGSNVWSSSPILRVTLPGGVTDFSVRFASTTHYELWNDITNTLLNCAGTGQGYFETGCSGNIQDLPGYYSFRFSIYLQFSGGLDAAYTSSYHTILEHPLAPPVLPETLPTPSGCSPGQFGQNTFFGHDYERARYVDGLLQVHYRIDQVNSNNSFKAFPITPDANCYFSLPNPTYFGPNVYFNEPVRYFSVRFSSPTHYDLWNDDTNTKIPATAGCTSCSVNFQTKPPYFLLYLFTGGGNDYVIGTPYPVVDPTLPPPPPVANYVSINSTTGTATLYLDITKTNKIKELPNGWALELLEDTGPVWKVRDVADNLTAYVDSASVLKASGQTTNVALKQQAARLTTDTRATRAKVVLDTVSNFWDAPVDGGSKASIGKLNTGLYNFVKTSGFPKELFLAMLTHESSAYNNEFVSFDYGHGITQATVIGYSKDVSYLQILLKKLGYYSTSTTGVFDKTTEAAVIAFQSANGVSPASGLVLQLTLAALNQKLSSERANIPDTDIPTGFTFRMFMMFDMSSKDRVDPKQMFDNRSSLLGIRVYPCFRYLDFDSQTAPEGYKNCYANYRMKANTEMSTPLATYYQNTPQSISSNLIAGLGVLAGVYNDKSSRVDTSPLPDIWKTENGVSIDNSDMKILLAVRGYNGLGSKFVSNISTEYPDLPLDPRDLDKKCVFYFRNEANKNSPWYLDAVASTSLTINSDYSTTSLSWATTTPLYKKLRLATKYRRELCIGSPAYLQITDSSGNVSGFNGTSIVNQIPNVLYDDQDHEAASILFPTGTYKYNVIGTETGTYKFAIVDDNSGVEKVVKVLDVPTTQGEVHEFSVDWANLTDTSGVIVRVDSSGDGVFDKVVLGGATLTKDQFTKGSGNKKANICHRPPDNPTNSKTMYLPASAILEHLAHGDKAGVCDN</sequence>
<dbReference type="InterPro" id="IPR036365">
    <property type="entry name" value="PGBD-like_sf"/>
</dbReference>
<dbReference type="EMBL" id="MGKW01000032">
    <property type="protein sequence ID" value="OGN33349.1"/>
    <property type="molecule type" value="Genomic_DNA"/>
</dbReference>
<feature type="chain" id="PRO_5009535773" description="Peptidoglycan binding-like domain-containing protein" evidence="1">
    <location>
        <begin position="23"/>
        <end position="987"/>
    </location>
</feature>
<proteinExistence type="predicted"/>
<dbReference type="AlphaFoldDB" id="A0A1F8H8X8"/>
<feature type="signal peptide" evidence="1">
    <location>
        <begin position="1"/>
        <end position="22"/>
    </location>
</feature>
<accession>A0A1F8H8X8</accession>
<comment type="caution">
    <text evidence="3">The sequence shown here is derived from an EMBL/GenBank/DDBJ whole genome shotgun (WGS) entry which is preliminary data.</text>
</comment>
<name>A0A1F8H8X8_9BACT</name>
<dbReference type="InterPro" id="IPR036366">
    <property type="entry name" value="PGBDSf"/>
</dbReference>
<keyword evidence="1" id="KW-0732">Signal</keyword>
<feature type="domain" description="Peptidoglycan binding-like" evidence="2">
    <location>
        <begin position="512"/>
        <end position="567"/>
    </location>
</feature>
<protein>
    <recommendedName>
        <fullName evidence="2">Peptidoglycan binding-like domain-containing protein</fullName>
    </recommendedName>
</protein>
<evidence type="ECO:0000313" key="4">
    <source>
        <dbReference type="Proteomes" id="UP000178155"/>
    </source>
</evidence>
<evidence type="ECO:0000259" key="2">
    <source>
        <dbReference type="Pfam" id="PF01471"/>
    </source>
</evidence>
<dbReference type="Gene3D" id="1.10.101.10">
    <property type="entry name" value="PGBD-like superfamily/PGBD"/>
    <property type="match status" value="1"/>
</dbReference>
<dbReference type="Proteomes" id="UP000178155">
    <property type="component" value="Unassembled WGS sequence"/>
</dbReference>
<organism evidence="3 4">
    <name type="scientific">Candidatus Yanofskybacteria bacterium RIFCSPLOWO2_02_FULL_47_9b</name>
    <dbReference type="NCBI Taxonomy" id="1802708"/>
    <lineage>
        <taxon>Bacteria</taxon>
        <taxon>Candidatus Yanofskyibacteriota</taxon>
    </lineage>
</organism>
<reference evidence="3 4" key="1">
    <citation type="journal article" date="2016" name="Nat. Commun.">
        <title>Thousands of microbial genomes shed light on interconnected biogeochemical processes in an aquifer system.</title>
        <authorList>
            <person name="Anantharaman K."/>
            <person name="Brown C.T."/>
            <person name="Hug L.A."/>
            <person name="Sharon I."/>
            <person name="Castelle C.J."/>
            <person name="Probst A.J."/>
            <person name="Thomas B.C."/>
            <person name="Singh A."/>
            <person name="Wilkins M.J."/>
            <person name="Karaoz U."/>
            <person name="Brodie E.L."/>
            <person name="Williams K.H."/>
            <person name="Hubbard S.S."/>
            <person name="Banfield J.F."/>
        </authorList>
    </citation>
    <scope>NUCLEOTIDE SEQUENCE [LARGE SCALE GENOMIC DNA]</scope>
</reference>
<dbReference type="Pfam" id="PF01471">
    <property type="entry name" value="PG_binding_1"/>
    <property type="match status" value="1"/>
</dbReference>
<evidence type="ECO:0000313" key="3">
    <source>
        <dbReference type="EMBL" id="OGN33349.1"/>
    </source>
</evidence>
<evidence type="ECO:0000256" key="1">
    <source>
        <dbReference type="SAM" id="SignalP"/>
    </source>
</evidence>